<comment type="domain">
    <text evidence="12">Contains an N-terminal zinc-binding domain, a central core domain that contains the primase activity, and a C-terminal DnaB-binding domain.</text>
</comment>
<evidence type="ECO:0000256" key="14">
    <source>
        <dbReference type="PIRSR" id="PIRSR002811-1"/>
    </source>
</evidence>
<keyword evidence="7 12" id="KW-0863">Zinc-finger</keyword>
<dbReference type="GO" id="GO:0006269">
    <property type="term" value="P:DNA replication, synthesis of primer"/>
    <property type="evidence" value="ECO:0007669"/>
    <property type="project" value="UniProtKB-UniRule"/>
</dbReference>
<dbReference type="AlphaFoldDB" id="A0A975BGW1"/>
<proteinExistence type="inferred from homology"/>
<dbReference type="HAMAP" id="MF_00974">
    <property type="entry name" value="DNA_primase_DnaG"/>
    <property type="match status" value="1"/>
</dbReference>
<evidence type="ECO:0000256" key="9">
    <source>
        <dbReference type="ARBA" id="ARBA00022842"/>
    </source>
</evidence>
<dbReference type="KEGG" id="dmm:dnm_010620"/>
<dbReference type="Pfam" id="PF01807">
    <property type="entry name" value="Zn_ribbon_DnaG"/>
    <property type="match status" value="1"/>
</dbReference>
<evidence type="ECO:0000313" key="16">
    <source>
        <dbReference type="EMBL" id="QTA85058.1"/>
    </source>
</evidence>
<dbReference type="EC" id="2.7.7.101" evidence="12"/>
<dbReference type="EMBL" id="CP061800">
    <property type="protein sequence ID" value="QTA85058.1"/>
    <property type="molecule type" value="Genomic_DNA"/>
</dbReference>
<dbReference type="Gene3D" id="3.90.980.10">
    <property type="entry name" value="DNA primase, catalytic core, N-terminal domain"/>
    <property type="match status" value="1"/>
</dbReference>
<dbReference type="FunFam" id="3.90.980.10:FF:000001">
    <property type="entry name" value="DNA primase"/>
    <property type="match status" value="1"/>
</dbReference>
<keyword evidence="4 12" id="KW-0548">Nucleotidyltransferase</keyword>
<evidence type="ECO:0000256" key="11">
    <source>
        <dbReference type="ARBA" id="ARBA00023163"/>
    </source>
</evidence>
<dbReference type="GO" id="GO:0000428">
    <property type="term" value="C:DNA-directed RNA polymerase complex"/>
    <property type="evidence" value="ECO:0007669"/>
    <property type="project" value="UniProtKB-KW"/>
</dbReference>
<dbReference type="PROSITE" id="PS50880">
    <property type="entry name" value="TOPRIM"/>
    <property type="match status" value="1"/>
</dbReference>
<evidence type="ECO:0000256" key="7">
    <source>
        <dbReference type="ARBA" id="ARBA00022771"/>
    </source>
</evidence>
<keyword evidence="11 12" id="KW-0804">Transcription</keyword>
<dbReference type="GO" id="GO:1990077">
    <property type="term" value="C:primosome complex"/>
    <property type="evidence" value="ECO:0007669"/>
    <property type="project" value="UniProtKB-KW"/>
</dbReference>
<evidence type="ECO:0000256" key="12">
    <source>
        <dbReference type="HAMAP-Rule" id="MF_00974"/>
    </source>
</evidence>
<dbReference type="SMART" id="SM00493">
    <property type="entry name" value="TOPRIM"/>
    <property type="match status" value="1"/>
</dbReference>
<dbReference type="SUPFAM" id="SSF56731">
    <property type="entry name" value="DNA primase core"/>
    <property type="match status" value="1"/>
</dbReference>
<dbReference type="InterPro" id="IPR034151">
    <property type="entry name" value="TOPRIM_DnaG_bac"/>
</dbReference>
<dbReference type="PANTHER" id="PTHR30313">
    <property type="entry name" value="DNA PRIMASE"/>
    <property type="match status" value="1"/>
</dbReference>
<feature type="zinc finger region" description="CHC2-type" evidence="12 14">
    <location>
        <begin position="39"/>
        <end position="63"/>
    </location>
</feature>
<dbReference type="PANTHER" id="PTHR30313:SF2">
    <property type="entry name" value="DNA PRIMASE"/>
    <property type="match status" value="1"/>
</dbReference>
<gene>
    <name evidence="12 16" type="primary">dnaG</name>
    <name evidence="16" type="ORF">dnm_010620</name>
</gene>
<organism evidence="16 17">
    <name type="scientific">Desulfonema magnum</name>
    <dbReference type="NCBI Taxonomy" id="45655"/>
    <lineage>
        <taxon>Bacteria</taxon>
        <taxon>Pseudomonadati</taxon>
        <taxon>Thermodesulfobacteriota</taxon>
        <taxon>Desulfobacteria</taxon>
        <taxon>Desulfobacterales</taxon>
        <taxon>Desulfococcaceae</taxon>
        <taxon>Desulfonema</taxon>
    </lineage>
</organism>
<keyword evidence="10 12" id="KW-0238">DNA-binding</keyword>
<dbReference type="InterPro" id="IPR050219">
    <property type="entry name" value="DnaG_primase"/>
</dbReference>
<keyword evidence="5 12" id="KW-0235">DNA replication</keyword>
<evidence type="ECO:0000256" key="10">
    <source>
        <dbReference type="ARBA" id="ARBA00023125"/>
    </source>
</evidence>
<dbReference type="GO" id="GO:0003677">
    <property type="term" value="F:DNA binding"/>
    <property type="evidence" value="ECO:0007669"/>
    <property type="project" value="UniProtKB-KW"/>
</dbReference>
<comment type="similarity">
    <text evidence="12 13">Belongs to the DnaG primase family.</text>
</comment>
<dbReference type="InterPro" id="IPR013264">
    <property type="entry name" value="DNAG_N"/>
</dbReference>
<evidence type="ECO:0000256" key="2">
    <source>
        <dbReference type="ARBA" id="ARBA00022515"/>
    </source>
</evidence>
<dbReference type="Proteomes" id="UP000663722">
    <property type="component" value="Chromosome"/>
</dbReference>
<reference evidence="16" key="1">
    <citation type="journal article" date="2021" name="Microb. Physiol.">
        <title>Proteogenomic Insights into the Physiology of Marine, Sulfate-Reducing, Filamentous Desulfonema limicola and Desulfonema magnum.</title>
        <authorList>
            <person name="Schnaars V."/>
            <person name="Wohlbrand L."/>
            <person name="Scheve S."/>
            <person name="Hinrichs C."/>
            <person name="Reinhardt R."/>
            <person name="Rabus R."/>
        </authorList>
    </citation>
    <scope>NUCLEOTIDE SEQUENCE</scope>
    <source>
        <strain evidence="16">4be13</strain>
    </source>
</reference>
<dbReference type="InterPro" id="IPR037068">
    <property type="entry name" value="DNA_primase_core_N_sf"/>
</dbReference>
<comment type="cofactor">
    <cofactor evidence="12 13 14">
        <name>Zn(2+)</name>
        <dbReference type="ChEBI" id="CHEBI:29105"/>
    </cofactor>
    <text evidence="12 13 14">Binds 1 zinc ion per monomer.</text>
</comment>
<dbReference type="GO" id="GO:0008270">
    <property type="term" value="F:zinc ion binding"/>
    <property type="evidence" value="ECO:0007669"/>
    <property type="project" value="UniProtKB-UniRule"/>
</dbReference>
<dbReference type="Gene3D" id="3.90.580.10">
    <property type="entry name" value="Zinc finger, CHC2-type domain"/>
    <property type="match status" value="1"/>
</dbReference>
<dbReference type="InterPro" id="IPR036977">
    <property type="entry name" value="DNA_primase_Znf_CHC2"/>
</dbReference>
<evidence type="ECO:0000259" key="15">
    <source>
        <dbReference type="PROSITE" id="PS50880"/>
    </source>
</evidence>
<sequence>MVFIPEDKVTDIRNAADIVEIISESVLLKKAGKDYVGLCPFHSEKTPSFTVSPEKQIFYCFGCGTGGNVFSFLMKQEGFSFPEAVRMLARRYGIDIPAHAMSPEQKRRMNERERLFDINKQAMEYFRQALRGDSGKKAMAYLDARGMTTAVIEGFNLGYAPDGWNNLINFFSEKGTPLSLVEKAGLIIPKNSGNGFYDRFRDRIIFPIIDVRMQVIGFGGRVMDDTEQPKYLNSPETPLYKKSRSLYGLHRAKQKCRQSDAVYLVEGYLDVLSLHKHGIENAVATLGTALTPEHIRLLRGYARKMTLVYDSDEAGVRAARRSTEIFRKEETDASVLVLQPAGYDPDSYLAEFGTDAFINAASQSLSLISFLTDSAIKKHGLSTEGKIRIISDMEAPLSTITDNVARSLYIRELSERTEIDEAEILKKIRRVSSSHKTAVPYKLRTDTLRERGDKLEQKIIAMMLQFPEILPEIGQRNILEHFKDDTLKSIGQIILDCPGKKLSEIDALSGDEEKGRIVFPLAIEEEPWNREGCLNLIEQFESGRKGSISNWLTGNRLKGYRK</sequence>
<keyword evidence="1 12" id="KW-0240">DNA-directed RNA polymerase</keyword>
<evidence type="ECO:0000256" key="4">
    <source>
        <dbReference type="ARBA" id="ARBA00022695"/>
    </source>
</evidence>
<keyword evidence="2 12" id="KW-0639">Primosome</keyword>
<evidence type="ECO:0000256" key="3">
    <source>
        <dbReference type="ARBA" id="ARBA00022679"/>
    </source>
</evidence>
<dbReference type="Pfam" id="PF08275">
    <property type="entry name" value="DNAG_N"/>
    <property type="match status" value="1"/>
</dbReference>
<accession>A0A975BGW1</accession>
<keyword evidence="17" id="KW-1185">Reference proteome</keyword>
<dbReference type="GO" id="GO:0003899">
    <property type="term" value="F:DNA-directed RNA polymerase activity"/>
    <property type="evidence" value="ECO:0007669"/>
    <property type="project" value="UniProtKB-UniRule"/>
</dbReference>
<evidence type="ECO:0000256" key="13">
    <source>
        <dbReference type="PIRNR" id="PIRNR002811"/>
    </source>
</evidence>
<comment type="catalytic activity">
    <reaction evidence="12">
        <text>ssDNA + n NTP = ssDNA/pppN(pN)n-1 hybrid + (n-1) diphosphate.</text>
        <dbReference type="EC" id="2.7.7.101"/>
    </reaction>
</comment>
<dbReference type="InterPro" id="IPR030846">
    <property type="entry name" value="DnaG_bac"/>
</dbReference>
<comment type="subunit">
    <text evidence="12">Monomer. Interacts with DnaB.</text>
</comment>
<dbReference type="InterPro" id="IPR006171">
    <property type="entry name" value="TOPRIM_dom"/>
</dbReference>
<dbReference type="InterPro" id="IPR006295">
    <property type="entry name" value="DNA_primase_DnaG"/>
</dbReference>
<dbReference type="PIRSF" id="PIRSF002811">
    <property type="entry name" value="DnaG"/>
    <property type="match status" value="1"/>
</dbReference>
<evidence type="ECO:0000256" key="1">
    <source>
        <dbReference type="ARBA" id="ARBA00022478"/>
    </source>
</evidence>
<dbReference type="Pfam" id="PF10410">
    <property type="entry name" value="DnaB_bind"/>
    <property type="match status" value="1"/>
</dbReference>
<protein>
    <recommendedName>
        <fullName evidence="12 13">DNA primase</fullName>
        <ecNumber evidence="12">2.7.7.101</ecNumber>
    </recommendedName>
</protein>
<feature type="domain" description="Toprim" evidence="15">
    <location>
        <begin position="260"/>
        <end position="341"/>
    </location>
</feature>
<dbReference type="FunFam" id="3.90.580.10:FF:000001">
    <property type="entry name" value="DNA primase"/>
    <property type="match status" value="1"/>
</dbReference>
<evidence type="ECO:0000313" key="17">
    <source>
        <dbReference type="Proteomes" id="UP000663722"/>
    </source>
</evidence>
<comment type="function">
    <text evidence="12 13">RNA polymerase that catalyzes the synthesis of short RNA molecules used as primers for DNA polymerase during DNA replication.</text>
</comment>
<dbReference type="GO" id="GO:0005737">
    <property type="term" value="C:cytoplasm"/>
    <property type="evidence" value="ECO:0007669"/>
    <property type="project" value="TreeGrafter"/>
</dbReference>
<dbReference type="CDD" id="cd03364">
    <property type="entry name" value="TOPRIM_DnaG_primases"/>
    <property type="match status" value="1"/>
</dbReference>
<dbReference type="SUPFAM" id="SSF57783">
    <property type="entry name" value="Zinc beta-ribbon"/>
    <property type="match status" value="1"/>
</dbReference>
<evidence type="ECO:0000256" key="6">
    <source>
        <dbReference type="ARBA" id="ARBA00022723"/>
    </source>
</evidence>
<keyword evidence="6 12" id="KW-0479">Metal-binding</keyword>
<dbReference type="InterPro" id="IPR019475">
    <property type="entry name" value="DNA_primase_DnaB-bd"/>
</dbReference>
<dbReference type="InterPro" id="IPR002694">
    <property type="entry name" value="Znf_CHC2"/>
</dbReference>
<dbReference type="Pfam" id="PF13155">
    <property type="entry name" value="Toprim_2"/>
    <property type="match status" value="1"/>
</dbReference>
<keyword evidence="3 12" id="KW-0808">Transferase</keyword>
<name>A0A975BGW1_9BACT</name>
<evidence type="ECO:0000256" key="8">
    <source>
        <dbReference type="ARBA" id="ARBA00022833"/>
    </source>
</evidence>
<keyword evidence="9" id="KW-0460">Magnesium</keyword>
<dbReference type="NCBIfam" id="TIGR01391">
    <property type="entry name" value="dnaG"/>
    <property type="match status" value="1"/>
</dbReference>
<dbReference type="Gene3D" id="3.40.1360.10">
    <property type="match status" value="1"/>
</dbReference>
<dbReference type="SMART" id="SM00400">
    <property type="entry name" value="ZnF_CHCC"/>
    <property type="match status" value="1"/>
</dbReference>
<keyword evidence="8 12" id="KW-0862">Zinc</keyword>
<evidence type="ECO:0000256" key="5">
    <source>
        <dbReference type="ARBA" id="ARBA00022705"/>
    </source>
</evidence>